<keyword evidence="1" id="KW-1133">Transmembrane helix</keyword>
<keyword evidence="3" id="KW-1185">Reference proteome</keyword>
<dbReference type="AlphaFoldDB" id="A0A1G4IZM4"/>
<organism evidence="2 3">
    <name type="scientific">Lachancea dasiensis</name>
    <dbReference type="NCBI Taxonomy" id="1072105"/>
    <lineage>
        <taxon>Eukaryota</taxon>
        <taxon>Fungi</taxon>
        <taxon>Dikarya</taxon>
        <taxon>Ascomycota</taxon>
        <taxon>Saccharomycotina</taxon>
        <taxon>Saccharomycetes</taxon>
        <taxon>Saccharomycetales</taxon>
        <taxon>Saccharomycetaceae</taxon>
        <taxon>Lachancea</taxon>
    </lineage>
</organism>
<dbReference type="Proteomes" id="UP000190274">
    <property type="component" value="Chromosome C"/>
</dbReference>
<reference evidence="3" key="1">
    <citation type="submission" date="2016-03" db="EMBL/GenBank/DDBJ databases">
        <authorList>
            <person name="Devillers H."/>
        </authorList>
    </citation>
    <scope>NUCLEOTIDE SEQUENCE [LARGE SCALE GENOMIC DNA]</scope>
</reference>
<dbReference type="EMBL" id="LT598459">
    <property type="protein sequence ID" value="SCU82482.1"/>
    <property type="molecule type" value="Genomic_DNA"/>
</dbReference>
<protein>
    <submittedName>
        <fullName evidence="2">LADA_0C05644g1_1</fullName>
    </submittedName>
</protein>
<accession>A0A1G4IZM4</accession>
<evidence type="ECO:0000256" key="1">
    <source>
        <dbReference type="SAM" id="Phobius"/>
    </source>
</evidence>
<name>A0A1G4IZM4_9SACH</name>
<keyword evidence="1" id="KW-0812">Transmembrane</keyword>
<evidence type="ECO:0000313" key="3">
    <source>
        <dbReference type="Proteomes" id="UP000190274"/>
    </source>
</evidence>
<evidence type="ECO:0000313" key="2">
    <source>
        <dbReference type="EMBL" id="SCU82482.1"/>
    </source>
</evidence>
<feature type="transmembrane region" description="Helical" evidence="1">
    <location>
        <begin position="100"/>
        <end position="122"/>
    </location>
</feature>
<keyword evidence="1" id="KW-0472">Membrane</keyword>
<proteinExistence type="predicted"/>
<gene>
    <name evidence="2" type="ORF">LADA_0C05644G</name>
</gene>
<sequence length="177" mass="20299">MCFVAFPFVFESCRGVTYVIRRRHEEKQYIFIIYQTLHVYDTYTSRRPATPLLFCSLLGFQADLEPFALAKVCALVLCNLYQKVKLTSAATYPMASTERFLGVEASLMVLIILEFGCFLVAANSKEGDRNRIIPPFYISREARIRFKRLLQSVSTLVVYMKVHPRKSPTSTISVDFA</sequence>